<dbReference type="Proteomes" id="UP000261088">
    <property type="component" value="Unassembled WGS sequence"/>
</dbReference>
<name>A0AB37LRE4_9BACT</name>
<evidence type="ECO:0000313" key="2">
    <source>
        <dbReference type="Proteomes" id="UP000261088"/>
    </source>
</evidence>
<evidence type="ECO:0000313" key="1">
    <source>
        <dbReference type="EMBL" id="RGN48196.1"/>
    </source>
</evidence>
<sequence length="60" mass="7050">MLILQYPLFFLFYPENRTFSGCLFAGSTVHFCDVLPVRLRGLFPVYVFLSIRILFSLTIR</sequence>
<proteinExistence type="predicted"/>
<dbReference type="EMBL" id="QSUP01000024">
    <property type="protein sequence ID" value="RGN48196.1"/>
    <property type="molecule type" value="Genomic_DNA"/>
</dbReference>
<organism evidence="1 2">
    <name type="scientific">Parabacteroides merdae</name>
    <dbReference type="NCBI Taxonomy" id="46503"/>
    <lineage>
        <taxon>Bacteria</taxon>
        <taxon>Pseudomonadati</taxon>
        <taxon>Bacteroidota</taxon>
        <taxon>Bacteroidia</taxon>
        <taxon>Bacteroidales</taxon>
        <taxon>Tannerellaceae</taxon>
        <taxon>Parabacteroides</taxon>
    </lineage>
</organism>
<reference evidence="1 2" key="1">
    <citation type="submission" date="2018-08" db="EMBL/GenBank/DDBJ databases">
        <title>A genome reference for cultivated species of the human gut microbiota.</title>
        <authorList>
            <person name="Zou Y."/>
            <person name="Xue W."/>
            <person name="Luo G."/>
        </authorList>
    </citation>
    <scope>NUCLEOTIDE SEQUENCE [LARGE SCALE GENOMIC DNA]</scope>
    <source>
        <strain evidence="1 2">OM05-11AA</strain>
    </source>
</reference>
<dbReference type="AlphaFoldDB" id="A0AB37LRE4"/>
<accession>A0AB37LRE4</accession>
<comment type="caution">
    <text evidence="1">The sequence shown here is derived from an EMBL/GenBank/DDBJ whole genome shotgun (WGS) entry which is preliminary data.</text>
</comment>
<protein>
    <submittedName>
        <fullName evidence="1">Uncharacterized protein</fullName>
    </submittedName>
</protein>
<gene>
    <name evidence="1" type="ORF">DXB61_15110</name>
</gene>